<dbReference type="STRING" id="1305731.GCA_000934705_00600"/>
<feature type="transmembrane region" description="Helical" evidence="8">
    <location>
        <begin position="45"/>
        <end position="72"/>
    </location>
</feature>
<feature type="transmembrane region" description="Helical" evidence="8">
    <location>
        <begin position="233"/>
        <end position="253"/>
    </location>
</feature>
<protein>
    <submittedName>
        <fullName evidence="9">Fuc2NAc and GlcNAc transferase</fullName>
        <ecNumber evidence="9">2.4.1.-</ecNumber>
    </submittedName>
</protein>
<feature type="transmembrane region" description="Helical" evidence="8">
    <location>
        <begin position="15"/>
        <end position="33"/>
    </location>
</feature>
<dbReference type="GO" id="GO:0016757">
    <property type="term" value="F:glycosyltransferase activity"/>
    <property type="evidence" value="ECO:0007669"/>
    <property type="project" value="UniProtKB-KW"/>
</dbReference>
<dbReference type="GO" id="GO:0071555">
    <property type="term" value="P:cell wall organization"/>
    <property type="evidence" value="ECO:0007669"/>
    <property type="project" value="TreeGrafter"/>
</dbReference>
<evidence type="ECO:0000256" key="8">
    <source>
        <dbReference type="SAM" id="Phobius"/>
    </source>
</evidence>
<feature type="transmembrane region" description="Helical" evidence="8">
    <location>
        <begin position="259"/>
        <end position="278"/>
    </location>
</feature>
<feature type="binding site" evidence="7">
    <location>
        <position position="96"/>
    </location>
    <ligand>
        <name>Mg(2+)</name>
        <dbReference type="ChEBI" id="CHEBI:18420"/>
    </ligand>
</feature>
<dbReference type="Pfam" id="PF00953">
    <property type="entry name" value="Glycos_transf_4"/>
    <property type="match status" value="1"/>
</dbReference>
<evidence type="ECO:0000256" key="4">
    <source>
        <dbReference type="ARBA" id="ARBA00022692"/>
    </source>
</evidence>
<sequence length="285" mass="31372">MLGIMFSMLDWVPDTSMFAFVGLGFAMLAVGVWDDFGDVSAKLRLALHFLIVAIGLWSVPRLPTFSIVGYSVDSSSIYLLWLILLVSWVWLINLYNFMDGIDGLAAVQALALFAGMALNFWYMGFNEWSWMCIFMLAAVLGFTILNWPPAKIFMGDGGSGFLGFLIGFLMLLSASQTNVSLWSWLILLTLFISDATVTLITRVATGQNPLQAHNLHAYQKLARRFGRHLPVTLLYGGVMMLVMLPASLIANAVPHSGPLVFFTTFSAVSLWMYSLGAGKKEVLGG</sequence>
<evidence type="ECO:0000256" key="7">
    <source>
        <dbReference type="PIRSR" id="PIRSR600715-1"/>
    </source>
</evidence>
<dbReference type="PANTHER" id="PTHR22926">
    <property type="entry name" value="PHOSPHO-N-ACETYLMURAMOYL-PENTAPEPTIDE-TRANSFERASE"/>
    <property type="match status" value="1"/>
</dbReference>
<keyword evidence="4 8" id="KW-0812">Transmembrane</keyword>
<dbReference type="EMBL" id="LJZQ01000008">
    <property type="protein sequence ID" value="KPQ29091.1"/>
    <property type="molecule type" value="Genomic_DNA"/>
</dbReference>
<organism evidence="9 10">
    <name type="scientific">Marinobacter excellens HL-55</name>
    <dbReference type="NCBI Taxonomy" id="1305731"/>
    <lineage>
        <taxon>Bacteria</taxon>
        <taxon>Pseudomonadati</taxon>
        <taxon>Pseudomonadota</taxon>
        <taxon>Gammaproteobacteria</taxon>
        <taxon>Pseudomonadales</taxon>
        <taxon>Marinobacteraceae</taxon>
        <taxon>Marinobacter</taxon>
    </lineage>
</organism>
<comment type="caution">
    <text evidence="9">The sequence shown here is derived from an EMBL/GenBank/DDBJ whole genome shotgun (WGS) entry which is preliminary data.</text>
</comment>
<keyword evidence="7" id="KW-0460">Magnesium</keyword>
<name>A0A0P7ZIA3_9GAMM</name>
<keyword evidence="9" id="KW-0328">Glycosyltransferase</keyword>
<evidence type="ECO:0000313" key="9">
    <source>
        <dbReference type="EMBL" id="KPQ29091.1"/>
    </source>
</evidence>
<feature type="transmembrane region" description="Helical" evidence="8">
    <location>
        <begin position="128"/>
        <end position="147"/>
    </location>
</feature>
<dbReference type="GO" id="GO:0005886">
    <property type="term" value="C:plasma membrane"/>
    <property type="evidence" value="ECO:0007669"/>
    <property type="project" value="UniProtKB-SubCell"/>
</dbReference>
<feature type="transmembrane region" description="Helical" evidence="8">
    <location>
        <begin position="104"/>
        <end position="122"/>
    </location>
</feature>
<keyword evidence="7" id="KW-0479">Metal-binding</keyword>
<evidence type="ECO:0000256" key="5">
    <source>
        <dbReference type="ARBA" id="ARBA00022989"/>
    </source>
</evidence>
<dbReference type="EC" id="2.4.1.-" evidence="9"/>
<keyword evidence="2" id="KW-1003">Cell membrane</keyword>
<feature type="transmembrane region" description="Helical" evidence="8">
    <location>
        <begin position="159"/>
        <end position="175"/>
    </location>
</feature>
<comment type="subcellular location">
    <subcellularLocation>
        <location evidence="1">Cell membrane</location>
        <topology evidence="1">Multi-pass membrane protein</topology>
    </subcellularLocation>
</comment>
<dbReference type="GO" id="GO:0044038">
    <property type="term" value="P:cell wall macromolecule biosynthetic process"/>
    <property type="evidence" value="ECO:0007669"/>
    <property type="project" value="TreeGrafter"/>
</dbReference>
<keyword evidence="3 9" id="KW-0808">Transferase</keyword>
<dbReference type="AlphaFoldDB" id="A0A0P7ZIA3"/>
<comment type="cofactor">
    <cofactor evidence="7">
        <name>Mg(2+)</name>
        <dbReference type="ChEBI" id="CHEBI:18420"/>
    </cofactor>
</comment>
<dbReference type="PATRIC" id="fig|1305731.5.peg.294"/>
<dbReference type="CDD" id="cd06854">
    <property type="entry name" value="GT_WbpL_WbcO_like"/>
    <property type="match status" value="1"/>
</dbReference>
<feature type="transmembrane region" description="Helical" evidence="8">
    <location>
        <begin position="78"/>
        <end position="97"/>
    </location>
</feature>
<feature type="binding site" evidence="7">
    <location>
        <position position="156"/>
    </location>
    <ligand>
        <name>Mg(2+)</name>
        <dbReference type="ChEBI" id="CHEBI:18420"/>
    </ligand>
</feature>
<keyword evidence="5 8" id="KW-1133">Transmembrane helix</keyword>
<gene>
    <name evidence="9" type="primary">wbpL</name>
    <name evidence="9" type="ORF">HLUCCX14_07395</name>
</gene>
<keyword evidence="6 8" id="KW-0472">Membrane</keyword>
<dbReference type="PANTHER" id="PTHR22926:SF3">
    <property type="entry name" value="UNDECAPRENYL-PHOSPHATE ALPHA-N-ACETYLGLUCOSAMINYL 1-PHOSPHATE TRANSFERASE"/>
    <property type="match status" value="1"/>
</dbReference>
<dbReference type="InterPro" id="IPR000715">
    <property type="entry name" value="Glycosyl_transferase_4"/>
</dbReference>
<dbReference type="Proteomes" id="UP000050416">
    <property type="component" value="Unassembled WGS sequence"/>
</dbReference>
<evidence type="ECO:0000256" key="1">
    <source>
        <dbReference type="ARBA" id="ARBA00004651"/>
    </source>
</evidence>
<evidence type="ECO:0000256" key="6">
    <source>
        <dbReference type="ARBA" id="ARBA00023136"/>
    </source>
</evidence>
<evidence type="ECO:0000256" key="2">
    <source>
        <dbReference type="ARBA" id="ARBA00022475"/>
    </source>
</evidence>
<dbReference type="GO" id="GO:0009103">
    <property type="term" value="P:lipopolysaccharide biosynthetic process"/>
    <property type="evidence" value="ECO:0007669"/>
    <property type="project" value="TreeGrafter"/>
</dbReference>
<evidence type="ECO:0000313" key="10">
    <source>
        <dbReference type="Proteomes" id="UP000050416"/>
    </source>
</evidence>
<feature type="transmembrane region" description="Helical" evidence="8">
    <location>
        <begin position="181"/>
        <end position="201"/>
    </location>
</feature>
<proteinExistence type="predicted"/>
<dbReference type="GO" id="GO:0016780">
    <property type="term" value="F:phosphotransferase activity, for other substituted phosphate groups"/>
    <property type="evidence" value="ECO:0007669"/>
    <property type="project" value="InterPro"/>
</dbReference>
<accession>A0A0P7ZIA3</accession>
<evidence type="ECO:0000256" key="3">
    <source>
        <dbReference type="ARBA" id="ARBA00022679"/>
    </source>
</evidence>
<reference evidence="9 10" key="1">
    <citation type="submission" date="2015-09" db="EMBL/GenBank/DDBJ databases">
        <title>Identification and resolution of microdiversity through metagenomic sequencing of parallel consortia.</title>
        <authorList>
            <person name="Nelson W.C."/>
            <person name="Romine M.F."/>
            <person name="Lindemann S.R."/>
        </authorList>
    </citation>
    <scope>NUCLEOTIDE SEQUENCE [LARGE SCALE GENOMIC DNA]</scope>
    <source>
        <strain evidence="9">HL-55</strain>
    </source>
</reference>
<dbReference type="GO" id="GO:0046872">
    <property type="term" value="F:metal ion binding"/>
    <property type="evidence" value="ECO:0007669"/>
    <property type="project" value="UniProtKB-KW"/>
</dbReference>